<dbReference type="SUPFAM" id="SSF50044">
    <property type="entry name" value="SH3-domain"/>
    <property type="match status" value="1"/>
</dbReference>
<dbReference type="SMART" id="SM00326">
    <property type="entry name" value="SH3"/>
    <property type="match status" value="1"/>
</dbReference>
<evidence type="ECO:0000256" key="2">
    <source>
        <dbReference type="PROSITE-ProRule" id="PRU00192"/>
    </source>
</evidence>
<protein>
    <submittedName>
        <fullName evidence="5">MAGUK p55 subfamily member 5-A-like</fullName>
    </submittedName>
</protein>
<keyword evidence="4" id="KW-1185">Reference proteome</keyword>
<dbReference type="PROSITE" id="PS50002">
    <property type="entry name" value="SH3"/>
    <property type="match status" value="1"/>
</dbReference>
<dbReference type="InterPro" id="IPR001452">
    <property type="entry name" value="SH3_domain"/>
</dbReference>
<dbReference type="RefSeq" id="XP_014675597.1">
    <property type="nucleotide sequence ID" value="XM_014820111.1"/>
</dbReference>
<proteinExistence type="predicted"/>
<dbReference type="Gene3D" id="2.30.30.40">
    <property type="entry name" value="SH3 Domains"/>
    <property type="match status" value="1"/>
</dbReference>
<organism evidence="4 5">
    <name type="scientific">Priapulus caudatus</name>
    <name type="common">Priapulid worm</name>
    <dbReference type="NCBI Taxonomy" id="37621"/>
    <lineage>
        <taxon>Eukaryota</taxon>
        <taxon>Metazoa</taxon>
        <taxon>Ecdysozoa</taxon>
        <taxon>Scalidophora</taxon>
        <taxon>Priapulida</taxon>
        <taxon>Priapulimorpha</taxon>
        <taxon>Priapulimorphida</taxon>
        <taxon>Priapulidae</taxon>
        <taxon>Priapulus</taxon>
    </lineage>
</organism>
<evidence type="ECO:0000256" key="1">
    <source>
        <dbReference type="ARBA" id="ARBA00022443"/>
    </source>
</evidence>
<reference evidence="5" key="1">
    <citation type="submission" date="2025-08" db="UniProtKB">
        <authorList>
            <consortium name="RefSeq"/>
        </authorList>
    </citation>
    <scope>IDENTIFICATION</scope>
</reference>
<dbReference type="Pfam" id="PF07653">
    <property type="entry name" value="SH3_2"/>
    <property type="match status" value="1"/>
</dbReference>
<dbReference type="InterPro" id="IPR050716">
    <property type="entry name" value="MAGUK"/>
</dbReference>
<evidence type="ECO:0000313" key="4">
    <source>
        <dbReference type="Proteomes" id="UP000695022"/>
    </source>
</evidence>
<gene>
    <name evidence="5" type="primary">LOC106815622</name>
</gene>
<dbReference type="PANTHER" id="PTHR23122">
    <property type="entry name" value="MEMBRANE-ASSOCIATED GUANYLATE KINASE MAGUK"/>
    <property type="match status" value="1"/>
</dbReference>
<evidence type="ECO:0000313" key="5">
    <source>
        <dbReference type="RefSeq" id="XP_014675597.1"/>
    </source>
</evidence>
<dbReference type="InterPro" id="IPR036028">
    <property type="entry name" value="SH3-like_dom_sf"/>
</dbReference>
<sequence>MSGQLMFLIIPNKKPRERGLRNAMVHVKTHFSYSPDEDPHIPCPELGIAFQKGDILHVVSQDDPHWWQAYREGEDDQPLAGLIPSKGLQLQRKA</sequence>
<dbReference type="Proteomes" id="UP000695022">
    <property type="component" value="Unplaced"/>
</dbReference>
<accession>A0ABM1ETS6</accession>
<evidence type="ECO:0000259" key="3">
    <source>
        <dbReference type="PROSITE" id="PS50002"/>
    </source>
</evidence>
<name>A0ABM1ETS6_PRICU</name>
<keyword evidence="1 2" id="KW-0728">SH3 domain</keyword>
<feature type="domain" description="SH3" evidence="3">
    <location>
        <begin position="22"/>
        <end position="93"/>
    </location>
</feature>
<dbReference type="GeneID" id="106815622"/>